<proteinExistence type="inferred from homology"/>
<dbReference type="SMART" id="SM00230">
    <property type="entry name" value="CysPc"/>
    <property type="match status" value="1"/>
</dbReference>
<dbReference type="GO" id="GO:0006508">
    <property type="term" value="P:proteolysis"/>
    <property type="evidence" value="ECO:0007669"/>
    <property type="project" value="UniProtKB-KW"/>
</dbReference>
<dbReference type="InterPro" id="IPR038765">
    <property type="entry name" value="Papain-like_cys_pep_sf"/>
</dbReference>
<gene>
    <name evidence="8" type="ORF">TRICI_001283</name>
</gene>
<dbReference type="EMBL" id="SWFS01000094">
    <property type="protein sequence ID" value="KAA8916557.1"/>
    <property type="molecule type" value="Genomic_DNA"/>
</dbReference>
<evidence type="ECO:0000256" key="6">
    <source>
        <dbReference type="PROSITE-ProRule" id="PRU00239"/>
    </source>
</evidence>
<dbReference type="SUPFAM" id="SSF54001">
    <property type="entry name" value="Cysteine proteinases"/>
    <property type="match status" value="1"/>
</dbReference>
<keyword evidence="2 6" id="KW-0645">Protease</keyword>
<dbReference type="Gene3D" id="2.60.120.380">
    <property type="match status" value="1"/>
</dbReference>
<accession>A0A642VAD8</accession>
<dbReference type="InterPro" id="IPR022683">
    <property type="entry name" value="Calpain_III"/>
</dbReference>
<dbReference type="PROSITE" id="PS50203">
    <property type="entry name" value="CALPAIN_CAT"/>
    <property type="match status" value="1"/>
</dbReference>
<keyword evidence="3 6" id="KW-0378">Hydrolase</keyword>
<evidence type="ECO:0000256" key="2">
    <source>
        <dbReference type="ARBA" id="ARBA00022670"/>
    </source>
</evidence>
<dbReference type="SMART" id="SM00720">
    <property type="entry name" value="calpain_III"/>
    <property type="match status" value="1"/>
</dbReference>
<dbReference type="VEuPathDB" id="FungiDB:TRICI_001283"/>
<dbReference type="OrthoDB" id="167576at2759"/>
<feature type="active site" evidence="6">
    <location>
        <position position="159"/>
    </location>
</feature>
<dbReference type="AlphaFoldDB" id="A0A642VAD8"/>
<dbReference type="SUPFAM" id="SSF49758">
    <property type="entry name" value="Calpain large subunit, middle domain (domain III)"/>
    <property type="match status" value="2"/>
</dbReference>
<evidence type="ECO:0000313" key="8">
    <source>
        <dbReference type="EMBL" id="KAA8916557.1"/>
    </source>
</evidence>
<evidence type="ECO:0000256" key="5">
    <source>
        <dbReference type="ARBA" id="ARBA00042255"/>
    </source>
</evidence>
<dbReference type="PANTHER" id="PTHR46143:SF1">
    <property type="entry name" value="CALPAIN-7"/>
    <property type="match status" value="1"/>
</dbReference>
<evidence type="ECO:0000256" key="3">
    <source>
        <dbReference type="ARBA" id="ARBA00022801"/>
    </source>
</evidence>
<sequence length="806" mass="91527">MVDDLFEGSNKFSESLYFHSLGRDKEAIERIKEACQCYNRALDNMKDDEKLKQVSEFLRRSLAVYDGLKGGKQILNLPTKLVYISSNMGKYTILPWNSDPCDEEFRGDEFTDSDGQLAIGHDQQRLFTSWRRPVEALGGEPLMSNEGAEHLYQDRLQDCSVVASLLSIVHWERRTGKRIVANRLYPTTGEVPVVAPNGRYMVKLFVNGTDRKVVIDDYLPFSETGERLFVSSSSSAFPVLWPALMEKAYMKVMGGYDFTGSHAARDTFAFTGWIPEYIYLKGHLEVYNDSRDKLWDRLYCGWKQGHLLVCVGTGNLSREESKAIDLVPNHDYTVIDMKVTETGQRILLVNNPWRDNDEPEEASPIKEYPHTTLERKDVGDGTFWIDYNSVCLWFQSIYLNWNPDLFPCRETTHFLWSRDAFKTSQKAKTLLACPQYTITNDHDEECLVRLLLSKHCSDRDDHVGFISMTLYESTVRVLTPDEKPLFVRGPSMNTSYHTLRFSMPPKTTYVIVVTATDLIPETPLSLRFTLNVYSALPIQLTKAEDELKHKTSLKGEWTQTSGGGSWSHSTYGVNPQFKLILPRPTGRLKLLLTSETNHPINIQLFWSKGKQVRGYSQKSVLCTSGKYRVSNCVANCRTLDEGEYTAVVSMFDQNAYGPFELHAFGSSPVELQPIVPETAGLFSRSVQYGWEGSNRVEISIGVKHDCMVQVHLQTITTTPGVEPSIQGMRRPSSYRPHLRISVFDGPNLISSAGFSDAIHGVFLDRVKLRANRSYSAVVERMEAGFGSFRLFFYSPTPVEFEQTPIS</sequence>
<dbReference type="Gene3D" id="3.90.70.10">
    <property type="entry name" value="Cysteine proteinases"/>
    <property type="match status" value="1"/>
</dbReference>
<dbReference type="InterPro" id="IPR036213">
    <property type="entry name" value="Calpain_III_sf"/>
</dbReference>
<evidence type="ECO:0000259" key="7">
    <source>
        <dbReference type="PROSITE" id="PS50203"/>
    </source>
</evidence>
<keyword evidence="4 6" id="KW-0788">Thiol protease</keyword>
<dbReference type="InterPro" id="IPR051297">
    <property type="entry name" value="PalB/RIM13"/>
</dbReference>
<dbReference type="Proteomes" id="UP000761534">
    <property type="component" value="Unassembled WGS sequence"/>
</dbReference>
<comment type="caution">
    <text evidence="8">The sequence shown here is derived from an EMBL/GenBank/DDBJ whole genome shotgun (WGS) entry which is preliminary data.</text>
</comment>
<feature type="active site" evidence="6">
    <location>
        <position position="351"/>
    </location>
</feature>
<comment type="similarity">
    <text evidence="1">Belongs to the peptidase C2 family. PalB/RIM13 subfamily.</text>
</comment>
<reference evidence="8" key="1">
    <citation type="journal article" date="2019" name="G3 (Bethesda)">
        <title>Genome Assemblies of Two Rare Opportunistic Yeast Pathogens: Diutina rugosa (syn. Candida rugosa) and Trichomonascus ciferrii (syn. Candida ciferrii).</title>
        <authorList>
            <person name="Mixao V."/>
            <person name="Saus E."/>
            <person name="Hansen A.P."/>
            <person name="Lass-Florl C."/>
            <person name="Gabaldon T."/>
        </authorList>
    </citation>
    <scope>NUCLEOTIDE SEQUENCE</scope>
    <source>
        <strain evidence="8">CBS 4856</strain>
    </source>
</reference>
<dbReference type="Pfam" id="PF00648">
    <property type="entry name" value="Peptidase_C2"/>
    <property type="match status" value="1"/>
</dbReference>
<evidence type="ECO:0000313" key="9">
    <source>
        <dbReference type="Proteomes" id="UP000761534"/>
    </source>
</evidence>
<organism evidence="8 9">
    <name type="scientific">Trichomonascus ciferrii</name>
    <dbReference type="NCBI Taxonomy" id="44093"/>
    <lineage>
        <taxon>Eukaryota</taxon>
        <taxon>Fungi</taxon>
        <taxon>Dikarya</taxon>
        <taxon>Ascomycota</taxon>
        <taxon>Saccharomycotina</taxon>
        <taxon>Dipodascomycetes</taxon>
        <taxon>Dipodascales</taxon>
        <taxon>Trichomonascaceae</taxon>
        <taxon>Trichomonascus</taxon>
        <taxon>Trichomonascus ciferrii complex</taxon>
    </lineage>
</organism>
<evidence type="ECO:0000256" key="4">
    <source>
        <dbReference type="ARBA" id="ARBA00022807"/>
    </source>
</evidence>
<evidence type="ECO:0000256" key="1">
    <source>
        <dbReference type="ARBA" id="ARBA00010193"/>
    </source>
</evidence>
<feature type="domain" description="Calpain catalytic" evidence="7">
    <location>
        <begin position="104"/>
        <end position="403"/>
    </location>
</feature>
<feature type="active site" evidence="6">
    <location>
        <position position="330"/>
    </location>
</feature>
<name>A0A642VAD8_9ASCO</name>
<dbReference type="InterPro" id="IPR001300">
    <property type="entry name" value="Peptidase_C2_calpain_cat"/>
</dbReference>
<dbReference type="GO" id="GO:0004198">
    <property type="term" value="F:calcium-dependent cysteine-type endopeptidase activity"/>
    <property type="evidence" value="ECO:0007669"/>
    <property type="project" value="InterPro"/>
</dbReference>
<protein>
    <recommendedName>
        <fullName evidence="5">Cysteine protease RIM13</fullName>
    </recommendedName>
</protein>
<dbReference type="PANTHER" id="PTHR46143">
    <property type="entry name" value="CALPAIN-7"/>
    <property type="match status" value="1"/>
</dbReference>
<keyword evidence="9" id="KW-1185">Reference proteome</keyword>